<evidence type="ECO:0000313" key="2">
    <source>
        <dbReference type="EMBL" id="POE42724.1"/>
    </source>
</evidence>
<dbReference type="Proteomes" id="UP000237433">
    <property type="component" value="Unassembled WGS sequence"/>
</dbReference>
<evidence type="ECO:0000313" key="3">
    <source>
        <dbReference type="Proteomes" id="UP000237433"/>
    </source>
</evidence>
<dbReference type="AlphaFoldDB" id="A0A0M6WA29"/>
<gene>
    <name evidence="2" type="ORF">ACX51_09145</name>
</gene>
<keyword evidence="1" id="KW-0804">Transcription</keyword>
<accession>A0A0M6WA29</accession>
<reference evidence="2 3" key="2">
    <citation type="journal article" date="2015" name="J. Am. Soc. Brew. Chem.">
        <title>Dissolved carbon dioxide selects for lactic acid bacteria able to grow in and spoil packaged beer.</title>
        <authorList>
            <person name="Bergsveinson J."/>
            <person name="Redekop A."/>
            <person name="Zoerb S."/>
            <person name="Ziola B."/>
        </authorList>
    </citation>
    <scope>NUCLEOTIDE SEQUENCE [LARGE SCALE GENOMIC DNA]</scope>
    <source>
        <strain evidence="2 3">CCC B1205</strain>
    </source>
</reference>
<sequence length="176" mass="20362">MAQEEAGFALYLAHQGVVYAALAQLGIRRDRSDFQDWRDDGMLVYLNYFNRYCDPLTDEAAIRKFNKLAWHFVYLTLMQRMQKNRQRSVIERLPSNITLLQKTTFASTVLNVQTSLEWDGQLQRLAAILTPMERTVLGLRLADLSDAGIAGRLQISRQRVLKIRKQLQAKYRQVVG</sequence>
<dbReference type="EMBL" id="LN846901">
    <property type="protein sequence ID" value="CRL17014.1"/>
    <property type="molecule type" value="Genomic_DNA"/>
</dbReference>
<protein>
    <submittedName>
        <fullName evidence="2">DNA-directed RNA polymerase subunit sigma-24</fullName>
    </submittedName>
    <submittedName>
        <fullName evidence="1">Sigma24 family DNA-directed RNA polymerase specialized sigma subunit</fullName>
    </submittedName>
</protein>
<organism evidence="1">
    <name type="scientific">Lacticaseibacillus paracasei</name>
    <name type="common">Lactobacillus paracasei</name>
    <dbReference type="NCBI Taxonomy" id="1597"/>
    <lineage>
        <taxon>Bacteria</taxon>
        <taxon>Bacillati</taxon>
        <taxon>Bacillota</taxon>
        <taxon>Bacilli</taxon>
        <taxon>Lactobacillales</taxon>
        <taxon>Lactobacillaceae</taxon>
        <taxon>Lacticaseibacillus</taxon>
    </lineage>
</organism>
<dbReference type="SUPFAM" id="SSF88659">
    <property type="entry name" value="Sigma3 and sigma4 domains of RNA polymerase sigma factors"/>
    <property type="match status" value="1"/>
</dbReference>
<dbReference type="GO" id="GO:0000428">
    <property type="term" value="C:DNA-directed RNA polymerase complex"/>
    <property type="evidence" value="ECO:0007669"/>
    <property type="project" value="UniProtKB-KW"/>
</dbReference>
<dbReference type="EMBL" id="LGIY01000014">
    <property type="protein sequence ID" value="POE42724.1"/>
    <property type="molecule type" value="Genomic_DNA"/>
</dbReference>
<keyword evidence="1" id="KW-0240">DNA-directed RNA polymerase</keyword>
<dbReference type="RefSeq" id="WP_003577706.1">
    <property type="nucleotide sequence ID" value="NZ_AFYO01000013.1"/>
</dbReference>
<dbReference type="InterPro" id="IPR036388">
    <property type="entry name" value="WH-like_DNA-bd_sf"/>
</dbReference>
<dbReference type="InterPro" id="IPR013324">
    <property type="entry name" value="RNA_pol_sigma_r3/r4-like"/>
</dbReference>
<reference evidence="1" key="1">
    <citation type="journal article" date="2015" name="Front. Microbiol.">
        <title>The vaginal isolate Lactobacillus paracasei LPC-S01 (DSM 26760) is suitable for oral administration.</title>
        <authorList>
            <person name="Balzaretti S."/>
            <person name="Taverniti V."/>
            <person name="Rondini G."/>
            <person name="Marcolegio G."/>
            <person name="Minuzzo M."/>
            <person name="Remagni M.C."/>
            <person name="Fiore W."/>
            <person name="Arioli S."/>
            <person name="Guglielmetti S."/>
        </authorList>
    </citation>
    <scope>NUCLEOTIDE SEQUENCE</scope>
    <source>
        <strain evidence="1">LPC-S01</strain>
    </source>
</reference>
<proteinExistence type="predicted"/>
<evidence type="ECO:0000313" key="1">
    <source>
        <dbReference type="EMBL" id="CRL17014.1"/>
    </source>
</evidence>
<name>A0A0M6WA29_LACPA</name>
<dbReference type="Gene3D" id="1.10.10.10">
    <property type="entry name" value="Winged helix-like DNA-binding domain superfamily/Winged helix DNA-binding domain"/>
    <property type="match status" value="1"/>
</dbReference>